<evidence type="ECO:0000256" key="7">
    <source>
        <dbReference type="ARBA" id="ARBA00023136"/>
    </source>
</evidence>
<comment type="caution">
    <text evidence="14">The sequence shown here is derived from an EMBL/GenBank/DDBJ whole genome shotgun (WGS) entry which is preliminary data.</text>
</comment>
<evidence type="ECO:0000256" key="11">
    <source>
        <dbReference type="ARBA" id="ARBA00023667"/>
    </source>
</evidence>
<evidence type="ECO:0000256" key="13">
    <source>
        <dbReference type="SAM" id="Phobius"/>
    </source>
</evidence>
<comment type="function">
    <text evidence="12">Catalyzes the acylation of glycosyl-4,4'-diaponeurosporenoate, i.e. the esterification of glucose at the C6'' position with the carboxyl group of the C(15) fatty acid 12-methyltetradecanoic acid, to yield staphyloxanthin. This is the last step in the biosynthesis of this orange pigment, present in most staphylococci strains.</text>
</comment>
<dbReference type="InterPro" id="IPR044021">
    <property type="entry name" value="CrtO"/>
</dbReference>
<dbReference type="Proteomes" id="UP001179181">
    <property type="component" value="Unassembled WGS sequence"/>
</dbReference>
<evidence type="ECO:0000256" key="10">
    <source>
        <dbReference type="ARBA" id="ARBA00023603"/>
    </source>
</evidence>
<gene>
    <name evidence="14" type="ORF">FHS68_003584</name>
</gene>
<evidence type="ECO:0000256" key="8">
    <source>
        <dbReference type="ARBA" id="ARBA00023315"/>
    </source>
</evidence>
<evidence type="ECO:0000313" key="14">
    <source>
        <dbReference type="EMBL" id="NIJ54402.1"/>
    </source>
</evidence>
<keyword evidence="15" id="KW-1185">Reference proteome</keyword>
<evidence type="ECO:0000256" key="6">
    <source>
        <dbReference type="ARBA" id="ARBA00022989"/>
    </source>
</evidence>
<dbReference type="EMBL" id="JAASQJ010000003">
    <property type="protein sequence ID" value="NIJ54402.1"/>
    <property type="molecule type" value="Genomic_DNA"/>
</dbReference>
<evidence type="ECO:0000256" key="9">
    <source>
        <dbReference type="ARBA" id="ARBA00023588"/>
    </source>
</evidence>
<keyword evidence="5" id="KW-0732">Signal</keyword>
<evidence type="ECO:0000256" key="1">
    <source>
        <dbReference type="ARBA" id="ARBA00004162"/>
    </source>
</evidence>
<organism evidence="14 15">
    <name type="scientific">Dyadobacter arcticus</name>
    <dbReference type="NCBI Taxonomy" id="1078754"/>
    <lineage>
        <taxon>Bacteria</taxon>
        <taxon>Pseudomonadati</taxon>
        <taxon>Bacteroidota</taxon>
        <taxon>Cytophagia</taxon>
        <taxon>Cytophagales</taxon>
        <taxon>Spirosomataceae</taxon>
        <taxon>Dyadobacter</taxon>
    </lineage>
</organism>
<evidence type="ECO:0000313" key="15">
    <source>
        <dbReference type="Proteomes" id="UP001179181"/>
    </source>
</evidence>
<comment type="subcellular location">
    <subcellularLocation>
        <location evidence="1">Cell membrane</location>
        <topology evidence="1">Single-pass membrane protein</topology>
    </subcellularLocation>
</comment>
<keyword evidence="8" id="KW-0012">Acyltransferase</keyword>
<feature type="transmembrane region" description="Helical" evidence="13">
    <location>
        <begin position="111"/>
        <end position="128"/>
    </location>
</feature>
<dbReference type="Pfam" id="PF18927">
    <property type="entry name" value="CrtO"/>
    <property type="match status" value="1"/>
</dbReference>
<reference evidence="14 15" key="1">
    <citation type="submission" date="2020-03" db="EMBL/GenBank/DDBJ databases">
        <title>Genomic Encyclopedia of Type Strains, Phase IV (KMG-IV): sequencing the most valuable type-strain genomes for metagenomic binning, comparative biology and taxonomic classification.</title>
        <authorList>
            <person name="Goeker M."/>
        </authorList>
    </citation>
    <scope>NUCLEOTIDE SEQUENCE [LARGE SCALE GENOMIC DNA]</scope>
    <source>
        <strain evidence="14 15">DSM 102865</strain>
    </source>
</reference>
<feature type="transmembrane region" description="Helical" evidence="13">
    <location>
        <begin position="31"/>
        <end position="51"/>
    </location>
</feature>
<evidence type="ECO:0000256" key="4">
    <source>
        <dbReference type="ARBA" id="ARBA00022692"/>
    </source>
</evidence>
<dbReference type="RefSeq" id="WP_167272524.1">
    <property type="nucleotide sequence ID" value="NZ_JAASQJ010000003.1"/>
</dbReference>
<accession>A0ABX0UNF0</accession>
<keyword evidence="2" id="KW-1003">Cell membrane</keyword>
<evidence type="ECO:0000256" key="2">
    <source>
        <dbReference type="ARBA" id="ARBA00022475"/>
    </source>
</evidence>
<name>A0ABX0UNF0_9BACT</name>
<evidence type="ECO:0000256" key="5">
    <source>
        <dbReference type="ARBA" id="ARBA00022729"/>
    </source>
</evidence>
<keyword evidence="6 13" id="KW-1133">Transmembrane helix</keyword>
<feature type="transmembrane region" description="Helical" evidence="13">
    <location>
        <begin position="7"/>
        <end position="25"/>
    </location>
</feature>
<sequence>MTLVNQLINLVWTILAFLVFVLYWYANPNLIWLIAFLLISTAGSMIPLRWYQLSTVSKFYERLGVRLVRKFVQDGDFINTAIRKKSNTHRVIKDRRNYGSFLQTVNMYERYHIHCLIFFLLSTAHAAYHQHYPTAFLMLVSNVIYNLCPILLQQYNRLRIAKIAGRPYVP</sequence>
<feature type="transmembrane region" description="Helical" evidence="13">
    <location>
        <begin position="134"/>
        <end position="152"/>
    </location>
</feature>
<proteinExistence type="inferred from homology"/>
<keyword evidence="7 13" id="KW-0472">Membrane</keyword>
<keyword evidence="4 13" id="KW-0812">Transmembrane</keyword>
<comment type="similarity">
    <text evidence="10">Belongs to the acyltransferase CrtO family.</text>
</comment>
<comment type="pathway">
    <text evidence="9">Carotenoid biosynthesis; staphyloxanthin biosynthesis; staphyloxanthin from farnesyl diphosphate: step 5/5.</text>
</comment>
<evidence type="ECO:0000256" key="3">
    <source>
        <dbReference type="ARBA" id="ARBA00022679"/>
    </source>
</evidence>
<evidence type="ECO:0000256" key="12">
    <source>
        <dbReference type="ARBA" id="ARBA00025324"/>
    </source>
</evidence>
<keyword evidence="3" id="KW-0808">Transferase</keyword>
<protein>
    <recommendedName>
        <fullName evidence="11">Glycosyl-4,4'-diaponeurosporenoate acyltransferase</fullName>
    </recommendedName>
</protein>